<feature type="region of interest" description="Disordered" evidence="1">
    <location>
        <begin position="149"/>
        <end position="182"/>
    </location>
</feature>
<gene>
    <name evidence="2" type="ORF">DY000_02012765</name>
</gene>
<evidence type="ECO:0000313" key="2">
    <source>
        <dbReference type="EMBL" id="KAF3568534.1"/>
    </source>
</evidence>
<reference evidence="2 3" key="1">
    <citation type="journal article" date="2020" name="BMC Genomics">
        <title>Intraspecific diversification of the crop wild relative Brassica cretica Lam. using demographic model selection.</title>
        <authorList>
            <person name="Kioukis A."/>
            <person name="Michalopoulou V.A."/>
            <person name="Briers L."/>
            <person name="Pirintsos S."/>
            <person name="Studholme D.J."/>
            <person name="Pavlidis P."/>
            <person name="Sarris P.F."/>
        </authorList>
    </citation>
    <scope>NUCLEOTIDE SEQUENCE [LARGE SCALE GENOMIC DNA]</scope>
    <source>
        <strain evidence="3">cv. PFS-1207/04</strain>
    </source>
</reference>
<proteinExistence type="predicted"/>
<protein>
    <recommendedName>
        <fullName evidence="4">F-box associated domain-containing protein</fullName>
    </recommendedName>
</protein>
<evidence type="ECO:0000313" key="3">
    <source>
        <dbReference type="Proteomes" id="UP000266723"/>
    </source>
</evidence>
<name>A0ABQ7DBK7_BRACR</name>
<evidence type="ECO:0000256" key="1">
    <source>
        <dbReference type="SAM" id="MobiDB-lite"/>
    </source>
</evidence>
<evidence type="ECO:0008006" key="4">
    <source>
        <dbReference type="Google" id="ProtNLM"/>
    </source>
</evidence>
<keyword evidence="3" id="KW-1185">Reference proteome</keyword>
<comment type="caution">
    <text evidence="2">The sequence shown here is derived from an EMBL/GenBank/DDBJ whole genome shotgun (WGS) entry which is preliminary data.</text>
</comment>
<accession>A0ABQ7DBK7</accession>
<dbReference type="EMBL" id="QGKV02000759">
    <property type="protein sequence ID" value="KAF3568534.1"/>
    <property type="molecule type" value="Genomic_DNA"/>
</dbReference>
<dbReference type="Proteomes" id="UP000266723">
    <property type="component" value="Unassembled WGS sequence"/>
</dbReference>
<organism evidence="2 3">
    <name type="scientific">Brassica cretica</name>
    <name type="common">Mustard</name>
    <dbReference type="NCBI Taxonomy" id="69181"/>
    <lineage>
        <taxon>Eukaryota</taxon>
        <taxon>Viridiplantae</taxon>
        <taxon>Streptophyta</taxon>
        <taxon>Embryophyta</taxon>
        <taxon>Tracheophyta</taxon>
        <taxon>Spermatophyta</taxon>
        <taxon>Magnoliopsida</taxon>
        <taxon>eudicotyledons</taxon>
        <taxon>Gunneridae</taxon>
        <taxon>Pentapetalae</taxon>
        <taxon>rosids</taxon>
        <taxon>malvids</taxon>
        <taxon>Brassicales</taxon>
        <taxon>Brassicaceae</taxon>
        <taxon>Brassiceae</taxon>
        <taxon>Brassica</taxon>
    </lineage>
</organism>
<sequence length="182" mass="20138">MESAPSSIINTEARKTLVVDPLTTSSNACAFESPSRFTLLGDVDEVVTEPSSSLSLTRENLNVTGVKGCSFKLTTENKSKENTIKIDRENEKSGMTLWNFKKAELCLWVLEDVKSQDWSKNIYTVWDDKFITDMPSVYVVGMTASAPEVKKSKKQHNVGSRDRDAGGMMMEAVAREDEDGGV</sequence>